<comment type="caution">
    <text evidence="2">The sequence shown here is derived from an EMBL/GenBank/DDBJ whole genome shotgun (WGS) entry which is preliminary data.</text>
</comment>
<dbReference type="SUPFAM" id="SSF50475">
    <property type="entry name" value="FMN-binding split barrel"/>
    <property type="match status" value="1"/>
</dbReference>
<proteinExistence type="predicted"/>
<evidence type="ECO:0000313" key="2">
    <source>
        <dbReference type="EMBL" id="MEH2557965.1"/>
    </source>
</evidence>
<accession>A0ABU8BHD6</accession>
<dbReference type="PANTHER" id="PTHR42815">
    <property type="entry name" value="FAD-BINDING, PUTATIVE (AFU_ORTHOLOGUE AFUA_6G07600)-RELATED"/>
    <property type="match status" value="1"/>
</dbReference>
<reference evidence="2 3" key="1">
    <citation type="submission" date="2024-02" db="EMBL/GenBank/DDBJ databases">
        <title>Adaptive strategies in a cosmopolitan and abundant soil bacterium.</title>
        <authorList>
            <person name="Carini P."/>
        </authorList>
    </citation>
    <scope>NUCLEOTIDE SEQUENCE [LARGE SCALE GENOMIC DNA]</scope>
    <source>
        <strain evidence="2 3">AZCC 1608</strain>
    </source>
</reference>
<keyword evidence="3" id="KW-1185">Reference proteome</keyword>
<dbReference type="EMBL" id="JAZHRV010000001">
    <property type="protein sequence ID" value="MEH2557965.1"/>
    <property type="molecule type" value="Genomic_DNA"/>
</dbReference>
<dbReference type="PANTHER" id="PTHR42815:SF2">
    <property type="entry name" value="FAD-BINDING, PUTATIVE (AFU_ORTHOLOGUE AFUA_6G07600)-RELATED"/>
    <property type="match status" value="1"/>
</dbReference>
<sequence>MAMAESVMYHEGNRQLQDQFDSRRISDRLEEKLMRKEFSADDKQFIEGLPYFFLATADTEGRPDCSFKGGAPGFVRITGPSEIAFPDYDGNGMFKSLGNIVANADVGLLFIAMHDKPRRLRVNGSARVSDRDPLLAETVGAQLVVRVTARAIFPNCPRYIPTMSSIEPSMYVPAAGQDAPEPAWKGFADFKDCIHPRQPTFKG</sequence>
<evidence type="ECO:0000259" key="1">
    <source>
        <dbReference type="Pfam" id="PF01243"/>
    </source>
</evidence>
<gene>
    <name evidence="2" type="ORF">V1286_005494</name>
</gene>
<dbReference type="Gene3D" id="2.30.110.10">
    <property type="entry name" value="Electron Transport, Fmn-binding Protein, Chain A"/>
    <property type="match status" value="1"/>
</dbReference>
<dbReference type="InterPro" id="IPR012349">
    <property type="entry name" value="Split_barrel_FMN-bd"/>
</dbReference>
<evidence type="ECO:0000313" key="3">
    <source>
        <dbReference type="Proteomes" id="UP001364224"/>
    </source>
</evidence>
<dbReference type="InterPro" id="IPR011576">
    <property type="entry name" value="Pyridox_Oxase_N"/>
</dbReference>
<dbReference type="Pfam" id="PF01243">
    <property type="entry name" value="PNPOx_N"/>
    <property type="match status" value="1"/>
</dbReference>
<organism evidence="2 3">
    <name type="scientific">Bradyrhizobium algeriense</name>
    <dbReference type="NCBI Taxonomy" id="634784"/>
    <lineage>
        <taxon>Bacteria</taxon>
        <taxon>Pseudomonadati</taxon>
        <taxon>Pseudomonadota</taxon>
        <taxon>Alphaproteobacteria</taxon>
        <taxon>Hyphomicrobiales</taxon>
        <taxon>Nitrobacteraceae</taxon>
        <taxon>Bradyrhizobium</taxon>
    </lineage>
</organism>
<name>A0ABU8BHD6_9BRAD</name>
<dbReference type="Proteomes" id="UP001364224">
    <property type="component" value="Unassembled WGS sequence"/>
</dbReference>
<protein>
    <submittedName>
        <fullName evidence="2">Pyridoxine 5'-phosphate oxidase superfamily flavin-nucleotide-binding protein</fullName>
    </submittedName>
</protein>
<feature type="domain" description="Pyridoxamine 5'-phosphate oxidase N-terminal" evidence="1">
    <location>
        <begin position="43"/>
        <end position="151"/>
    </location>
</feature>